<sequence length="156" mass="17315">MRNPHWTTPGAARPPGGFVLENLDGTLLGHLGLKQSSDLKRLWIRSHGSTRSLTSGTPRWELIPCPGSEVTARHYRSPLPHRVSKNIQQARSEITGHDCHLQSVFAGKASQWHTAAAALAGVEQLMRWDDTGRGIRTVYQSVPVRLLSRAVRAEKR</sequence>
<organism evidence="1 2">
    <name type="scientific">Amycolatopsis regifaucium</name>
    <dbReference type="NCBI Taxonomy" id="546365"/>
    <lineage>
        <taxon>Bacteria</taxon>
        <taxon>Bacillati</taxon>
        <taxon>Actinomycetota</taxon>
        <taxon>Actinomycetes</taxon>
        <taxon>Pseudonocardiales</taxon>
        <taxon>Pseudonocardiaceae</taxon>
        <taxon>Amycolatopsis</taxon>
    </lineage>
</organism>
<dbReference type="Proteomes" id="UP000186883">
    <property type="component" value="Unassembled WGS sequence"/>
</dbReference>
<evidence type="ECO:0000313" key="1">
    <source>
        <dbReference type="EMBL" id="OKA06751.1"/>
    </source>
</evidence>
<dbReference type="EMBL" id="LOBU02000014">
    <property type="protein sequence ID" value="OKA06751.1"/>
    <property type="molecule type" value="Genomic_DNA"/>
</dbReference>
<keyword evidence="2" id="KW-1185">Reference proteome</keyword>
<proteinExistence type="predicted"/>
<accession>A0ABX3DQ39</accession>
<reference evidence="1" key="1">
    <citation type="submission" date="2016-11" db="EMBL/GenBank/DDBJ databases">
        <title>Genome sequencing of Amycolatopsis regifaucium.</title>
        <authorList>
            <person name="Mayilraj S."/>
            <person name="Kaur N."/>
        </authorList>
    </citation>
    <scope>NUCLEOTIDE SEQUENCE [LARGE SCALE GENOMIC DNA]</scope>
    <source>
        <strain evidence="1">GY080</strain>
    </source>
</reference>
<evidence type="ECO:0000313" key="2">
    <source>
        <dbReference type="Proteomes" id="UP000186883"/>
    </source>
</evidence>
<name>A0ABX3DQ39_9PSEU</name>
<protein>
    <submittedName>
        <fullName evidence="1">Uncharacterized protein</fullName>
    </submittedName>
</protein>
<comment type="caution">
    <text evidence="1">The sequence shown here is derived from an EMBL/GenBank/DDBJ whole genome shotgun (WGS) entry which is preliminary data.</text>
</comment>
<gene>
    <name evidence="1" type="ORF">ATP06_0219600</name>
</gene>